<organism evidence="1">
    <name type="scientific">Sedimenticola thiotaurini</name>
    <dbReference type="NCBI Taxonomy" id="1543721"/>
    <lineage>
        <taxon>Bacteria</taxon>
        <taxon>Pseudomonadati</taxon>
        <taxon>Pseudomonadota</taxon>
        <taxon>Gammaproteobacteria</taxon>
        <taxon>Chromatiales</taxon>
        <taxon>Sedimenticolaceae</taxon>
        <taxon>Sedimenticola</taxon>
    </lineage>
</organism>
<comment type="caution">
    <text evidence="1">The sequence shown here is derived from an EMBL/GenBank/DDBJ whole genome shotgun (WGS) entry which is preliminary data.</text>
</comment>
<dbReference type="Proteomes" id="UP000886251">
    <property type="component" value="Unassembled WGS sequence"/>
</dbReference>
<accession>A0A831RLT3</accession>
<gene>
    <name evidence="1" type="ORF">ENI96_02230</name>
</gene>
<name>A0A831RLT3_9GAMM</name>
<evidence type="ECO:0000313" key="1">
    <source>
        <dbReference type="EMBL" id="HEB95234.1"/>
    </source>
</evidence>
<proteinExistence type="predicted"/>
<reference evidence="1" key="1">
    <citation type="journal article" date="2020" name="mSystems">
        <title>Genome- and Community-Level Interaction Insights into Carbon Utilization and Element Cycling Functions of Hydrothermarchaeota in Hydrothermal Sediment.</title>
        <authorList>
            <person name="Zhou Z."/>
            <person name="Liu Y."/>
            <person name="Xu W."/>
            <person name="Pan J."/>
            <person name="Luo Z.H."/>
            <person name="Li M."/>
        </authorList>
    </citation>
    <scope>NUCLEOTIDE SEQUENCE [LARGE SCALE GENOMIC DNA]</scope>
    <source>
        <strain evidence="1">HyVt-443</strain>
    </source>
</reference>
<dbReference type="EMBL" id="DRKP01000024">
    <property type="protein sequence ID" value="HEB95234.1"/>
    <property type="molecule type" value="Genomic_DNA"/>
</dbReference>
<sequence length="210" mass="23489">MRKRNNPLFPEAERSLDADRLLEAQRLDHEELEAFITGFHHLVHQAINLKPSEESEVILALKERLDKAYEQASGLADEQDETRQALRKLIDVIMAAVRRGAGNDAVALEELRQEEIARAAHFRLLEYPLVADLLDPDSPIRPDELAATLLSAGEEELEAVLGIFDRAQLALLYEDAGRLLARTPEAPESARQRLDQIHRHLEAISAANGG</sequence>
<dbReference type="AlphaFoldDB" id="A0A831RLT3"/>
<protein>
    <submittedName>
        <fullName evidence="1">Uncharacterized protein</fullName>
    </submittedName>
</protein>